<proteinExistence type="predicted"/>
<protein>
    <submittedName>
        <fullName evidence="1">Uncharacterized protein</fullName>
    </submittedName>
</protein>
<gene>
    <name evidence="1" type="ORF">PXEA_LOCUS25525</name>
</gene>
<sequence length="95" mass="11005">MPKRQITRRFSRCVYVGTTMRERLFRPGLRVHLLRLPERGSVSSGPDRLRLSARVRGSPLRLEMRKGKRIPCTTLTLTHTLSHTHTPQPHPIASW</sequence>
<keyword evidence="2" id="KW-1185">Reference proteome</keyword>
<dbReference type="Proteomes" id="UP000784294">
    <property type="component" value="Unassembled WGS sequence"/>
</dbReference>
<dbReference type="EMBL" id="CAAALY010130044">
    <property type="protein sequence ID" value="VEL32085.1"/>
    <property type="molecule type" value="Genomic_DNA"/>
</dbReference>
<name>A0A3S5B2Y9_9PLAT</name>
<accession>A0A3S5B2Y9</accession>
<organism evidence="1 2">
    <name type="scientific">Protopolystoma xenopodis</name>
    <dbReference type="NCBI Taxonomy" id="117903"/>
    <lineage>
        <taxon>Eukaryota</taxon>
        <taxon>Metazoa</taxon>
        <taxon>Spiralia</taxon>
        <taxon>Lophotrochozoa</taxon>
        <taxon>Platyhelminthes</taxon>
        <taxon>Monogenea</taxon>
        <taxon>Polyopisthocotylea</taxon>
        <taxon>Polystomatidea</taxon>
        <taxon>Polystomatidae</taxon>
        <taxon>Protopolystoma</taxon>
    </lineage>
</organism>
<dbReference type="AlphaFoldDB" id="A0A3S5B2Y9"/>
<comment type="caution">
    <text evidence="1">The sequence shown here is derived from an EMBL/GenBank/DDBJ whole genome shotgun (WGS) entry which is preliminary data.</text>
</comment>
<reference evidence="1" key="1">
    <citation type="submission" date="2018-11" db="EMBL/GenBank/DDBJ databases">
        <authorList>
            <consortium name="Pathogen Informatics"/>
        </authorList>
    </citation>
    <scope>NUCLEOTIDE SEQUENCE</scope>
</reference>
<evidence type="ECO:0000313" key="1">
    <source>
        <dbReference type="EMBL" id="VEL32085.1"/>
    </source>
</evidence>
<evidence type="ECO:0000313" key="2">
    <source>
        <dbReference type="Proteomes" id="UP000784294"/>
    </source>
</evidence>